<protein>
    <submittedName>
        <fullName evidence="5">Glycosyltransferase involved in cell wall biosynthesis</fullName>
    </submittedName>
</protein>
<keyword evidence="1" id="KW-0328">Glycosyltransferase</keyword>
<dbReference type="OrthoDB" id="9806887at2"/>
<dbReference type="PANTHER" id="PTHR45947:SF3">
    <property type="entry name" value="SULFOQUINOVOSYL TRANSFERASE SQD2"/>
    <property type="match status" value="1"/>
</dbReference>
<dbReference type="SUPFAM" id="SSF53756">
    <property type="entry name" value="UDP-Glycosyltransferase/glycogen phosphorylase"/>
    <property type="match status" value="1"/>
</dbReference>
<accession>A0A4Q7YA75</accession>
<organism evidence="5 6">
    <name type="scientific">Blastococcus saxobsidens</name>
    <dbReference type="NCBI Taxonomy" id="138336"/>
    <lineage>
        <taxon>Bacteria</taxon>
        <taxon>Bacillati</taxon>
        <taxon>Actinomycetota</taxon>
        <taxon>Actinomycetes</taxon>
        <taxon>Geodermatophilales</taxon>
        <taxon>Geodermatophilaceae</taxon>
        <taxon>Blastococcus</taxon>
    </lineage>
</organism>
<evidence type="ECO:0000256" key="1">
    <source>
        <dbReference type="ARBA" id="ARBA00022676"/>
    </source>
</evidence>
<comment type="caution">
    <text evidence="5">The sequence shown here is derived from an EMBL/GenBank/DDBJ whole genome shotgun (WGS) entry which is preliminary data.</text>
</comment>
<feature type="domain" description="Glycosyltransferase subfamily 4-like N-terminal" evidence="4">
    <location>
        <begin position="55"/>
        <end position="192"/>
    </location>
</feature>
<feature type="domain" description="Glycosyl transferase family 1" evidence="3">
    <location>
        <begin position="200"/>
        <end position="345"/>
    </location>
</feature>
<dbReference type="Pfam" id="PF00534">
    <property type="entry name" value="Glycos_transf_1"/>
    <property type="match status" value="1"/>
</dbReference>
<dbReference type="Pfam" id="PF13439">
    <property type="entry name" value="Glyco_transf_4"/>
    <property type="match status" value="1"/>
</dbReference>
<evidence type="ECO:0000256" key="2">
    <source>
        <dbReference type="ARBA" id="ARBA00022679"/>
    </source>
</evidence>
<dbReference type="GO" id="GO:0016757">
    <property type="term" value="F:glycosyltransferase activity"/>
    <property type="evidence" value="ECO:0007669"/>
    <property type="project" value="UniProtKB-KW"/>
</dbReference>
<keyword evidence="2 5" id="KW-0808">Transferase</keyword>
<dbReference type="InterPro" id="IPR028098">
    <property type="entry name" value="Glyco_trans_4-like_N"/>
</dbReference>
<evidence type="ECO:0000313" key="5">
    <source>
        <dbReference type="EMBL" id="RZU34077.1"/>
    </source>
</evidence>
<proteinExistence type="predicted"/>
<dbReference type="Gene3D" id="3.40.50.2000">
    <property type="entry name" value="Glycogen Phosphorylase B"/>
    <property type="match status" value="2"/>
</dbReference>
<dbReference type="EMBL" id="SHKV01000001">
    <property type="protein sequence ID" value="RZU34077.1"/>
    <property type="molecule type" value="Genomic_DNA"/>
</dbReference>
<reference evidence="5 6" key="1">
    <citation type="submission" date="2019-02" db="EMBL/GenBank/DDBJ databases">
        <title>Sequencing the genomes of 1000 actinobacteria strains.</title>
        <authorList>
            <person name="Klenk H.-P."/>
        </authorList>
    </citation>
    <scope>NUCLEOTIDE SEQUENCE [LARGE SCALE GENOMIC DNA]</scope>
    <source>
        <strain evidence="5 6">DSM 44509</strain>
    </source>
</reference>
<dbReference type="InterPro" id="IPR001296">
    <property type="entry name" value="Glyco_trans_1"/>
</dbReference>
<dbReference type="InterPro" id="IPR050194">
    <property type="entry name" value="Glycosyltransferase_grp1"/>
</dbReference>
<gene>
    <name evidence="5" type="ORF">BKA19_3831</name>
</gene>
<sequence>MPDSADGARVTLAHERFTEFAGSEAVVEQLALEWPGAPILAPIARPGVLAHDMQARLRTTPLSRLLRGTTYAHLLPALPVAMRCMTIPESDVVIASHHAFATQVVHATSAPVVAYVHSPARWVWDPVMRTGEFGGRLGGVALGAFSAAFRPVDRRAAARVHTLVANSRAVAERIADWWGRESVVVHPPVDTDFYTADGAVEREDFFLLAGRLVPYKRPDLAVRAAEKAGVPLVVAGDGRSRTEVEQLAGPQTRFVGRVDDDGLRDLFRRCRALLMPGIEDFGIVPVEAQACGAPVIAIDAGGARDSVLPGVSGELVPTDGSDDVSTWARALRTFDESTYDAHRIRTHAESFSRPAFRRAMADVVHTVLVKR</sequence>
<dbReference type="GO" id="GO:1901137">
    <property type="term" value="P:carbohydrate derivative biosynthetic process"/>
    <property type="evidence" value="ECO:0007669"/>
    <property type="project" value="UniProtKB-ARBA"/>
</dbReference>
<dbReference type="Proteomes" id="UP000292507">
    <property type="component" value="Unassembled WGS sequence"/>
</dbReference>
<evidence type="ECO:0000259" key="3">
    <source>
        <dbReference type="Pfam" id="PF00534"/>
    </source>
</evidence>
<evidence type="ECO:0000259" key="4">
    <source>
        <dbReference type="Pfam" id="PF13439"/>
    </source>
</evidence>
<dbReference type="AlphaFoldDB" id="A0A4Q7YA75"/>
<name>A0A4Q7YA75_9ACTN</name>
<evidence type="ECO:0000313" key="6">
    <source>
        <dbReference type="Proteomes" id="UP000292507"/>
    </source>
</evidence>
<keyword evidence="6" id="KW-1185">Reference proteome</keyword>
<dbReference type="PANTHER" id="PTHR45947">
    <property type="entry name" value="SULFOQUINOVOSYL TRANSFERASE SQD2"/>
    <property type="match status" value="1"/>
</dbReference>